<comment type="caution">
    <text evidence="1">The sequence shown here is derived from an EMBL/GenBank/DDBJ whole genome shotgun (WGS) entry which is preliminary data.</text>
</comment>
<dbReference type="RefSeq" id="WP_166235675.1">
    <property type="nucleotide sequence ID" value="NZ_JAAJBV010000002.1"/>
</dbReference>
<reference evidence="1 2" key="1">
    <citation type="submission" date="2020-02" db="EMBL/GenBank/DDBJ databases">
        <authorList>
            <person name="Chen W.-M."/>
        </authorList>
    </citation>
    <scope>NUCLEOTIDE SEQUENCE [LARGE SCALE GENOMIC DNA]</scope>
    <source>
        <strain evidence="1 2">TWA-26</strain>
    </source>
</reference>
<sequence length="199" mass="23324">MTNETILIEKVLGKTITDIRCKYGVVDGWLDTAECFIELDHKICIEIPYGQTNDVVLVEPHSEAKTIFDNLADIPEYHINKEGKTIVEVAEAHKKRKQNIFNRLRKALFNYEPPIKEYKPYRIEYHENKLKYIVNRKIVDYLWENDNSEKGYFELDNGFIISDQYMSPSGTGQAGLHYFDSLNSLKECRESNLKRHTEE</sequence>
<evidence type="ECO:0000313" key="1">
    <source>
        <dbReference type="EMBL" id="NHM03659.1"/>
    </source>
</evidence>
<keyword evidence="2" id="KW-1185">Reference proteome</keyword>
<dbReference type="EMBL" id="JAAJBV010000002">
    <property type="protein sequence ID" value="NHM03659.1"/>
    <property type="molecule type" value="Genomic_DNA"/>
</dbReference>
<name>A0ABX0ICR7_9FLAO</name>
<evidence type="ECO:0000313" key="2">
    <source>
        <dbReference type="Proteomes" id="UP000761423"/>
    </source>
</evidence>
<accession>A0ABX0ICR7</accession>
<dbReference type="Proteomes" id="UP000761423">
    <property type="component" value="Unassembled WGS sequence"/>
</dbReference>
<gene>
    <name evidence="1" type="ORF">G4L40_02950</name>
</gene>
<organism evidence="1 2">
    <name type="scientific">Flavobacterium celericrescens</name>
    <dbReference type="NCBI Taxonomy" id="2709780"/>
    <lineage>
        <taxon>Bacteria</taxon>
        <taxon>Pseudomonadati</taxon>
        <taxon>Bacteroidota</taxon>
        <taxon>Flavobacteriia</taxon>
        <taxon>Flavobacteriales</taxon>
        <taxon>Flavobacteriaceae</taxon>
        <taxon>Flavobacterium</taxon>
    </lineage>
</organism>
<protein>
    <submittedName>
        <fullName evidence="1">Uncharacterized protein</fullName>
    </submittedName>
</protein>
<proteinExistence type="predicted"/>